<dbReference type="PANTHER" id="PTHR13066">
    <property type="entry name" value="BASIC LEUCINE ZIPPER NUCLEAR FACTOR 1 BLZF1 PROTEIN"/>
    <property type="match status" value="1"/>
</dbReference>
<comment type="caution">
    <text evidence="1">The sequence shown here is derived from an EMBL/GenBank/DDBJ whole genome shotgun (WGS) entry which is preliminary data.</text>
</comment>
<evidence type="ECO:0000313" key="1">
    <source>
        <dbReference type="EMBL" id="CAG2062388.1"/>
    </source>
</evidence>
<gene>
    <name evidence="1" type="ORF">TPAB3V08_LOCUS9339</name>
</gene>
<evidence type="ECO:0000313" key="2">
    <source>
        <dbReference type="Proteomes" id="UP001153148"/>
    </source>
</evidence>
<dbReference type="PANTHER" id="PTHR13066:SF2">
    <property type="entry name" value="GOLGIN-45"/>
    <property type="match status" value="1"/>
</dbReference>
<dbReference type="Proteomes" id="UP001153148">
    <property type="component" value="Unassembled WGS sequence"/>
</dbReference>
<dbReference type="EMBL" id="CAJPIN010020032">
    <property type="protein sequence ID" value="CAG2062388.1"/>
    <property type="molecule type" value="Genomic_DNA"/>
</dbReference>
<proteinExistence type="predicted"/>
<organism evidence="1 2">
    <name type="scientific">Timema podura</name>
    <name type="common">Walking stick</name>
    <dbReference type="NCBI Taxonomy" id="61482"/>
    <lineage>
        <taxon>Eukaryota</taxon>
        <taxon>Metazoa</taxon>
        <taxon>Ecdysozoa</taxon>
        <taxon>Arthropoda</taxon>
        <taxon>Hexapoda</taxon>
        <taxon>Insecta</taxon>
        <taxon>Pterygota</taxon>
        <taxon>Neoptera</taxon>
        <taxon>Polyneoptera</taxon>
        <taxon>Phasmatodea</taxon>
        <taxon>Timematodea</taxon>
        <taxon>Timematoidea</taxon>
        <taxon>Timematidae</taxon>
        <taxon>Timema</taxon>
    </lineage>
</organism>
<sequence>MVEELARWKAALTQKTTDLQEALKRLLEERRVVRESLLHTHKNLSMLRENFEHGPCRRSALSSSNIVDLSAANRSLGEVLTLQLLGGHDRRACREPDMTGLEASTWAERAAETNISVVSYACHKRPLKGQILRLVIAPVVKFERDVYSLSFMLMVLLYVDGGWLEQFGQFSDDPRYLLDQRFARSKCYLSYCLVQALFSYPTWPAAQYWVQQWLLGVMAYLPPAVLIAVEK</sequence>
<reference evidence="1" key="1">
    <citation type="submission" date="2021-03" db="EMBL/GenBank/DDBJ databases">
        <authorList>
            <person name="Tran Van P."/>
        </authorList>
    </citation>
    <scope>NUCLEOTIDE SEQUENCE</scope>
</reference>
<keyword evidence="2" id="KW-1185">Reference proteome</keyword>
<protein>
    <submittedName>
        <fullName evidence="1">Uncharacterized protein</fullName>
    </submittedName>
</protein>
<dbReference type="InterPro" id="IPR027095">
    <property type="entry name" value="Golgin-45"/>
</dbReference>
<name>A0ABN7P3H2_TIMPD</name>
<accession>A0ABN7P3H2</accession>